<dbReference type="InParanoid" id="A0A7M6UDE5"/>
<evidence type="ECO:0000256" key="9">
    <source>
        <dbReference type="ARBA" id="ARBA00022989"/>
    </source>
</evidence>
<dbReference type="Pfam" id="PF08122">
    <property type="entry name" value="NDUF_B12"/>
    <property type="match status" value="1"/>
</dbReference>
<dbReference type="OMA" id="GWKYWVP"/>
<evidence type="ECO:0000256" key="5">
    <source>
        <dbReference type="ARBA" id="ARBA00022660"/>
    </source>
</evidence>
<name>A0A7M6UDE5_NASVI</name>
<evidence type="ECO:0000256" key="10">
    <source>
        <dbReference type="ARBA" id="ARBA00023128"/>
    </source>
</evidence>
<dbReference type="AlphaFoldDB" id="A0A7M6UDE5"/>
<dbReference type="OrthoDB" id="521512at2759"/>
<evidence type="ECO:0000256" key="2">
    <source>
        <dbReference type="ARBA" id="ARBA00004298"/>
    </source>
</evidence>
<evidence type="ECO:0000313" key="12">
    <source>
        <dbReference type="EnsemblMetazoa" id="NP_001165789"/>
    </source>
</evidence>
<dbReference type="EnsemblMetazoa" id="GeneID_100116085M_001172318">
    <property type="protein sequence ID" value="NP_001165789"/>
    <property type="gene ID" value="GeneID_100116085dufb3"/>
</dbReference>
<evidence type="ECO:0000313" key="13">
    <source>
        <dbReference type="Proteomes" id="UP000002358"/>
    </source>
</evidence>
<evidence type="ECO:0000256" key="7">
    <source>
        <dbReference type="ARBA" id="ARBA00022792"/>
    </source>
</evidence>
<dbReference type="Proteomes" id="UP000002358">
    <property type="component" value="Chromosome 5"/>
</dbReference>
<proteinExistence type="inferred from homology"/>
<gene>
    <name evidence="12" type="primary">100116085</name>
</gene>
<dbReference type="KEGG" id="nvi:100116085"/>
<keyword evidence="8" id="KW-0249">Electron transport</keyword>
<keyword evidence="10" id="KW-0496">Mitochondrion</keyword>
<dbReference type="InterPro" id="IPR012576">
    <property type="entry name" value="NDUFB3"/>
</dbReference>
<sequence length="109" mass="12774">MGGHHHVKLPNVPDPSIYKVEDAKDLLKVQERLAKKGLKDPWMRNYVWRCTIDKADKHPNWVLLKFFTYGWKYWVPLVGLTIGIEHFLGIDYHAHGHGHGHDDKHEAHH</sequence>
<keyword evidence="4" id="KW-0813">Transport</keyword>
<organism evidence="12 13">
    <name type="scientific">Nasonia vitripennis</name>
    <name type="common">Parasitic wasp</name>
    <dbReference type="NCBI Taxonomy" id="7425"/>
    <lineage>
        <taxon>Eukaryota</taxon>
        <taxon>Metazoa</taxon>
        <taxon>Ecdysozoa</taxon>
        <taxon>Arthropoda</taxon>
        <taxon>Hexapoda</taxon>
        <taxon>Insecta</taxon>
        <taxon>Pterygota</taxon>
        <taxon>Neoptera</taxon>
        <taxon>Endopterygota</taxon>
        <taxon>Hymenoptera</taxon>
        <taxon>Apocrita</taxon>
        <taxon>Proctotrupomorpha</taxon>
        <taxon>Chalcidoidea</taxon>
        <taxon>Pteromalidae</taxon>
        <taxon>Pteromalinae</taxon>
        <taxon>Nasonia</taxon>
    </lineage>
</organism>
<evidence type="ECO:0000256" key="8">
    <source>
        <dbReference type="ARBA" id="ARBA00022982"/>
    </source>
</evidence>
<keyword evidence="13" id="KW-1185">Reference proteome</keyword>
<comment type="subcellular location">
    <subcellularLocation>
        <location evidence="2">Mitochondrion inner membrane</location>
        <topology evidence="2">Single-pass membrane protein</topology>
        <orientation evidence="2">Matrix side</orientation>
    </subcellularLocation>
</comment>
<comment type="function">
    <text evidence="1">Accessory subunit of the mitochondrial membrane respiratory chain NADH dehydrogenase (Complex I), that is believed not to be involved in catalysis. Complex I functions in the transfer of electrons from NADH to the respiratory chain. The immediate electron acceptor for the enzyme is believed to be ubiquinone.</text>
</comment>
<protein>
    <recommendedName>
        <fullName evidence="14">Complex I-B12</fullName>
    </recommendedName>
</protein>
<dbReference type="GO" id="GO:0005743">
    <property type="term" value="C:mitochondrial inner membrane"/>
    <property type="evidence" value="ECO:0007669"/>
    <property type="project" value="UniProtKB-SubCell"/>
</dbReference>
<dbReference type="SMR" id="A0A7M6UDE5"/>
<keyword evidence="9" id="KW-1133">Transmembrane helix</keyword>
<evidence type="ECO:0000256" key="6">
    <source>
        <dbReference type="ARBA" id="ARBA00022692"/>
    </source>
</evidence>
<comment type="similarity">
    <text evidence="3">Belongs to the complex I NDUFB3 subunit family.</text>
</comment>
<reference evidence="12" key="1">
    <citation type="submission" date="2021-01" db="UniProtKB">
        <authorList>
            <consortium name="EnsemblMetazoa"/>
        </authorList>
    </citation>
    <scope>IDENTIFICATION</scope>
</reference>
<evidence type="ECO:0008006" key="14">
    <source>
        <dbReference type="Google" id="ProtNLM"/>
    </source>
</evidence>
<keyword evidence="11" id="KW-0472">Membrane</keyword>
<keyword evidence="6" id="KW-0812">Transmembrane</keyword>
<accession>A0A7M6UDE5</accession>
<keyword evidence="7" id="KW-0999">Mitochondrion inner membrane</keyword>
<dbReference type="GO" id="GO:0022900">
    <property type="term" value="P:electron transport chain"/>
    <property type="evidence" value="ECO:0007669"/>
    <property type="project" value="InterPro"/>
</dbReference>
<evidence type="ECO:0000256" key="3">
    <source>
        <dbReference type="ARBA" id="ARBA00005667"/>
    </source>
</evidence>
<evidence type="ECO:0000256" key="4">
    <source>
        <dbReference type="ARBA" id="ARBA00022448"/>
    </source>
</evidence>
<evidence type="ECO:0000256" key="11">
    <source>
        <dbReference type="ARBA" id="ARBA00023136"/>
    </source>
</evidence>
<evidence type="ECO:0000256" key="1">
    <source>
        <dbReference type="ARBA" id="ARBA00003195"/>
    </source>
</evidence>
<keyword evidence="5" id="KW-0679">Respiratory chain</keyword>